<proteinExistence type="predicted"/>
<evidence type="ECO:0000313" key="3">
    <source>
        <dbReference type="Proteomes" id="UP000190121"/>
    </source>
</evidence>
<protein>
    <recommendedName>
        <fullName evidence="4">Transglutaminase-like superfamily protein</fullName>
    </recommendedName>
</protein>
<evidence type="ECO:0008006" key="4">
    <source>
        <dbReference type="Google" id="ProtNLM"/>
    </source>
</evidence>
<organism evidence="2 3">
    <name type="scientific">Porphyromonas circumdentaria</name>
    <dbReference type="NCBI Taxonomy" id="29524"/>
    <lineage>
        <taxon>Bacteria</taxon>
        <taxon>Pseudomonadati</taxon>
        <taxon>Bacteroidota</taxon>
        <taxon>Bacteroidia</taxon>
        <taxon>Bacteroidales</taxon>
        <taxon>Porphyromonadaceae</taxon>
        <taxon>Porphyromonas</taxon>
    </lineage>
</organism>
<feature type="transmembrane region" description="Helical" evidence="1">
    <location>
        <begin position="12"/>
        <end position="30"/>
    </location>
</feature>
<accession>A0A1T4LIC0</accession>
<dbReference type="Proteomes" id="UP000190121">
    <property type="component" value="Unassembled WGS sequence"/>
</dbReference>
<keyword evidence="3" id="KW-1185">Reference proteome</keyword>
<reference evidence="3" key="1">
    <citation type="submission" date="2017-02" db="EMBL/GenBank/DDBJ databases">
        <authorList>
            <person name="Varghese N."/>
            <person name="Submissions S."/>
        </authorList>
    </citation>
    <scope>NUCLEOTIDE SEQUENCE [LARGE SCALE GENOMIC DNA]</scope>
    <source>
        <strain evidence="3">ATCC 51356</strain>
    </source>
</reference>
<dbReference type="STRING" id="29524.SAMN02745171_00443"/>
<keyword evidence="1" id="KW-1133">Transmembrane helix</keyword>
<name>A0A1T4LIC0_9PORP</name>
<keyword evidence="1" id="KW-0472">Membrane</keyword>
<evidence type="ECO:0000256" key="1">
    <source>
        <dbReference type="SAM" id="Phobius"/>
    </source>
</evidence>
<dbReference type="RefSeq" id="WP_078736393.1">
    <property type="nucleotide sequence ID" value="NZ_FUXE01000003.1"/>
</dbReference>
<evidence type="ECO:0000313" key="2">
    <source>
        <dbReference type="EMBL" id="SJZ54512.1"/>
    </source>
</evidence>
<sequence>MIRVYVALNKRDVFILLAFLLLIFIGYLFFRSQKTSGDFEITDELGGNLFPSSIISLATTDELIITPSHTTYVGNPKAGISIKMEARRNNAQIRIEIAETPFSYHSVSEFVLPQKGLTYTIYPEIVWKYDVLRGTQQPTPMSIVATVITDNLASTLKVRTFSMRSINECMYGYYRINEKRQRQFVNTPIFFAAYVNEDSPLIDKVLREALNTRIVNRFSGYQSDSSAVVRQVYALWNVLQRRQFRYSSISNSSLGSNVVYAQRVRSLEDALSTSQINCVDGSVLFASLLRAINIDPILVLKPGHMFVGFYTDKRHENKLFLETSMIGNIDFDDYFPDEAIDSLVTGKSQNEMSKITFHKSIQYASSKYAADSLMIMEEQPGYMFLELSDKVRSKIQSIGR</sequence>
<keyword evidence="1" id="KW-0812">Transmembrane</keyword>
<dbReference type="EMBL" id="FUXE01000003">
    <property type="protein sequence ID" value="SJZ54512.1"/>
    <property type="molecule type" value="Genomic_DNA"/>
</dbReference>
<dbReference type="OrthoDB" id="1011336at2"/>
<dbReference type="AlphaFoldDB" id="A0A1T4LIC0"/>
<gene>
    <name evidence="2" type="ORF">SAMN02745171_00443</name>
</gene>